<feature type="transmembrane region" description="Helical" evidence="1">
    <location>
        <begin position="1003"/>
        <end position="1024"/>
    </location>
</feature>
<dbReference type="SUPFAM" id="SSF82714">
    <property type="entry name" value="Multidrug efflux transporter AcrB TolC docking domain, DN and DC subdomains"/>
    <property type="match status" value="2"/>
</dbReference>
<dbReference type="Gene3D" id="3.30.70.1440">
    <property type="entry name" value="Multidrug efflux transporter AcrB pore domain"/>
    <property type="match status" value="1"/>
</dbReference>
<name>A0A3M0BT10_9AQUI</name>
<evidence type="ECO:0000313" key="3">
    <source>
        <dbReference type="Proteomes" id="UP000280842"/>
    </source>
</evidence>
<dbReference type="RefSeq" id="WP_245960290.1">
    <property type="nucleotide sequence ID" value="NZ_REFO01000010.1"/>
</dbReference>
<evidence type="ECO:0000313" key="2">
    <source>
        <dbReference type="EMBL" id="RMA97958.1"/>
    </source>
</evidence>
<feature type="transmembrane region" description="Helical" evidence="1">
    <location>
        <begin position="870"/>
        <end position="890"/>
    </location>
</feature>
<dbReference type="GO" id="GO:0042910">
    <property type="term" value="F:xenobiotic transmembrane transporter activity"/>
    <property type="evidence" value="ECO:0007669"/>
    <property type="project" value="TreeGrafter"/>
</dbReference>
<dbReference type="EMBL" id="REFO01000010">
    <property type="protein sequence ID" value="RMA97958.1"/>
    <property type="molecule type" value="Genomic_DNA"/>
</dbReference>
<dbReference type="Gene3D" id="3.30.70.1320">
    <property type="entry name" value="Multidrug efflux transporter AcrB pore domain like"/>
    <property type="match status" value="1"/>
</dbReference>
<dbReference type="SUPFAM" id="SSF82693">
    <property type="entry name" value="Multidrug efflux transporter AcrB pore domain, PN1, PN2, PC1 and PC2 subdomains"/>
    <property type="match status" value="2"/>
</dbReference>
<dbReference type="InterPro" id="IPR001036">
    <property type="entry name" value="Acrflvin-R"/>
</dbReference>
<feature type="transmembrane region" description="Helical" evidence="1">
    <location>
        <begin position="534"/>
        <end position="554"/>
    </location>
</feature>
<dbReference type="PRINTS" id="PR00702">
    <property type="entry name" value="ACRIFLAVINRP"/>
</dbReference>
<keyword evidence="1" id="KW-0472">Membrane</keyword>
<feature type="transmembrane region" description="Helical" evidence="1">
    <location>
        <begin position="358"/>
        <end position="378"/>
    </location>
</feature>
<feature type="transmembrane region" description="Helical" evidence="1">
    <location>
        <begin position="15"/>
        <end position="34"/>
    </location>
</feature>
<keyword evidence="3" id="KW-1185">Reference proteome</keyword>
<organism evidence="2 3">
    <name type="scientific">Hydrogenothermus marinus</name>
    <dbReference type="NCBI Taxonomy" id="133270"/>
    <lineage>
        <taxon>Bacteria</taxon>
        <taxon>Pseudomonadati</taxon>
        <taxon>Aquificota</taxon>
        <taxon>Aquificia</taxon>
        <taxon>Aquificales</taxon>
        <taxon>Hydrogenothermaceae</taxon>
        <taxon>Hydrogenothermus</taxon>
    </lineage>
</organism>
<feature type="transmembrane region" description="Helical" evidence="1">
    <location>
        <begin position="430"/>
        <end position="450"/>
    </location>
</feature>
<dbReference type="AlphaFoldDB" id="A0A3M0BT10"/>
<gene>
    <name evidence="2" type="ORF">CLV39_0596</name>
</gene>
<keyword evidence="1" id="KW-1133">Transmembrane helix</keyword>
<sequence length="1029" mass="114619">MNFNIINLVLKRPHLIISLILAFILLGIIGFFNIKQKLFPDANRPTVAVVVVEPGASAKDMAENIALPIERRLYTIDKVRTVSSTSLDEFTVIKAEFEYDKDINQAVVDVQNEVNKIKSKLPSDIKEPQYHKITDATPPVLVLAVYPKNNSLSLADVRQIAENQIKDQILKLKEVANVDVFGGYEKEVFIEIDKDKLNKLNIPSSVVLAKIQQTNLDIPIGFLISKNNQILVKSINKAKNIEQLKNIQITKDIKLSDIAKVKYDYYINKSFFIGNGKPAIALAVQRQATGDTLKAISQVKALIPKLEKQFPNLGFEIADTQEKIIRLSNINMLEALRDAIIMVSIVIFFFLANIRQMIIAAISIPFVYAITIGIMWILGLEFHIVSLTAIILALGMLVDDAIVVLENIERHLYELKEDIKTAVINGTKEVIFAVLAGTIATTSVLLPLLFVGDYPEKIFRPLASTLIIAVIVSYFVSIFFIPLIAPFLLKKDNSEKNIIEKITYKISATIVEPLKNLYSSMAKLAMERKILRPLYFIPLILLFVLSLKLIIPLVGREIMPPMDTGIVKATINLDTNLSVYKVEEAAKKIADILKNDKRVEMFYIASGSEPGILTIGSGNPTQTLSLTIHYIDRFHRKESIWDIEEELRKKIWENVPNVKYVQVFDYGATPLSSIKGNLDIRISGEDLKTLDKLGNKVLDIAYNTKGIVSLSKSWDYDKIIYKLKIDYKRASFYGLTPYQIASQIGKKIKGSFVSIFNVPNEKSLFIRVVYPDKNRSSKLDLASYYIDTPKGKIPLLEVAKIEKDVEPSLITRQDLAYTIDIIGYREKAAITHIVESFDKALEKSGFQVPAGYTLSHEGDIKQLNDSMKRMVKAIGLGILLLFLALVPAFSSFLAPIAVIFAIPLSVIGAAWSILGAGFHQSMPGMMGIVLLAGIITKNSILLIDFIHQALKEGKSLKEAVIGSIKLRTRPVLMTAFGTAVGMIPIALGWALGLERLAPLGTVAIGGLIVGTFLTLVYVPLLYYIMARKK</sequence>
<dbReference type="GO" id="GO:0005886">
    <property type="term" value="C:plasma membrane"/>
    <property type="evidence" value="ECO:0007669"/>
    <property type="project" value="TreeGrafter"/>
</dbReference>
<feature type="transmembrane region" description="Helical" evidence="1">
    <location>
        <begin position="896"/>
        <end position="918"/>
    </location>
</feature>
<protein>
    <submittedName>
        <fullName evidence="2">Multidrug efflux pump subunit AcrB</fullName>
    </submittedName>
</protein>
<feature type="transmembrane region" description="Helical" evidence="1">
    <location>
        <begin position="335"/>
        <end position="352"/>
    </location>
</feature>
<dbReference type="Gene3D" id="3.30.70.1430">
    <property type="entry name" value="Multidrug efflux transporter AcrB pore domain"/>
    <property type="match status" value="2"/>
</dbReference>
<reference evidence="2 3" key="1">
    <citation type="submission" date="2018-10" db="EMBL/GenBank/DDBJ databases">
        <title>Genomic Encyclopedia of Archaeal and Bacterial Type Strains, Phase II (KMG-II): from individual species to whole genera.</title>
        <authorList>
            <person name="Goeker M."/>
        </authorList>
    </citation>
    <scope>NUCLEOTIDE SEQUENCE [LARGE SCALE GENOMIC DNA]</scope>
    <source>
        <strain evidence="2 3">VM1</strain>
    </source>
</reference>
<feature type="transmembrane region" description="Helical" evidence="1">
    <location>
        <begin position="971"/>
        <end position="991"/>
    </location>
</feature>
<dbReference type="Pfam" id="PF00873">
    <property type="entry name" value="ACR_tran"/>
    <property type="match status" value="1"/>
</dbReference>
<dbReference type="PANTHER" id="PTHR32063:SF0">
    <property type="entry name" value="SWARMING MOTILITY PROTEIN SWRC"/>
    <property type="match status" value="1"/>
</dbReference>
<accession>A0A3M0BT10</accession>
<feature type="transmembrane region" description="Helical" evidence="1">
    <location>
        <begin position="385"/>
        <end position="405"/>
    </location>
</feature>
<dbReference type="Gene3D" id="3.30.2090.10">
    <property type="entry name" value="Multidrug efflux transporter AcrB TolC docking domain, DN and DC subdomains"/>
    <property type="match status" value="2"/>
</dbReference>
<keyword evidence="1" id="KW-0812">Transmembrane</keyword>
<dbReference type="InterPro" id="IPR027463">
    <property type="entry name" value="AcrB_DN_DC_subdom"/>
</dbReference>
<dbReference type="Proteomes" id="UP000280842">
    <property type="component" value="Unassembled WGS sequence"/>
</dbReference>
<feature type="transmembrane region" description="Helical" evidence="1">
    <location>
        <begin position="462"/>
        <end position="485"/>
    </location>
</feature>
<dbReference type="Gene3D" id="1.20.1640.10">
    <property type="entry name" value="Multidrug efflux transporter AcrB transmembrane domain"/>
    <property type="match status" value="2"/>
</dbReference>
<dbReference type="PANTHER" id="PTHR32063">
    <property type="match status" value="1"/>
</dbReference>
<proteinExistence type="predicted"/>
<comment type="caution">
    <text evidence="2">The sequence shown here is derived from an EMBL/GenBank/DDBJ whole genome shotgun (WGS) entry which is preliminary data.</text>
</comment>
<dbReference type="SUPFAM" id="SSF82866">
    <property type="entry name" value="Multidrug efflux transporter AcrB transmembrane domain"/>
    <property type="match status" value="2"/>
</dbReference>
<evidence type="ECO:0000256" key="1">
    <source>
        <dbReference type="SAM" id="Phobius"/>
    </source>
</evidence>